<proteinExistence type="predicted"/>
<feature type="region of interest" description="Disordered" evidence="1">
    <location>
        <begin position="1"/>
        <end position="28"/>
    </location>
</feature>
<feature type="compositionally biased region" description="Basic and acidic residues" evidence="1">
    <location>
        <begin position="1"/>
        <end position="12"/>
    </location>
</feature>
<feature type="region of interest" description="Disordered" evidence="1">
    <location>
        <begin position="84"/>
        <end position="106"/>
    </location>
</feature>
<evidence type="ECO:0000256" key="1">
    <source>
        <dbReference type="SAM" id="MobiDB-lite"/>
    </source>
</evidence>
<feature type="non-terminal residue" evidence="2">
    <location>
        <position position="1"/>
    </location>
</feature>
<sequence length="106" mass="10740">IEGAGDDGRHTAAETVPQAAATLPENSEVVDRAAEELPLRNELPDPSGVLPLNAEVPGTEAIESQVPSEVPAPSKAVPRELSGLADATEQAAPVGQVEGEVGDLGL</sequence>
<evidence type="ECO:0000313" key="3">
    <source>
        <dbReference type="Proteomes" id="UP001596956"/>
    </source>
</evidence>
<evidence type="ECO:0000313" key="2">
    <source>
        <dbReference type="EMBL" id="MFD0801816.1"/>
    </source>
</evidence>
<comment type="caution">
    <text evidence="2">The sequence shown here is derived from an EMBL/GenBank/DDBJ whole genome shotgun (WGS) entry which is preliminary data.</text>
</comment>
<protein>
    <submittedName>
        <fullName evidence="2">Uncharacterized protein</fullName>
    </submittedName>
</protein>
<dbReference type="EMBL" id="JBHTHR010000303">
    <property type="protein sequence ID" value="MFD0801816.1"/>
    <property type="molecule type" value="Genomic_DNA"/>
</dbReference>
<gene>
    <name evidence="2" type="ORF">ACFQZU_10870</name>
</gene>
<keyword evidence="3" id="KW-1185">Reference proteome</keyword>
<name>A0ABW3BG27_9ACTN</name>
<reference evidence="3" key="1">
    <citation type="journal article" date="2019" name="Int. J. Syst. Evol. Microbiol.">
        <title>The Global Catalogue of Microorganisms (GCM) 10K type strain sequencing project: providing services to taxonomists for standard genome sequencing and annotation.</title>
        <authorList>
            <consortium name="The Broad Institute Genomics Platform"/>
            <consortium name="The Broad Institute Genome Sequencing Center for Infectious Disease"/>
            <person name="Wu L."/>
            <person name="Ma J."/>
        </authorList>
    </citation>
    <scope>NUCLEOTIDE SEQUENCE [LARGE SCALE GENOMIC DNA]</scope>
    <source>
        <strain evidence="3">CCUG 63369</strain>
    </source>
</reference>
<organism evidence="2 3">
    <name type="scientific">Streptomonospora algeriensis</name>
    <dbReference type="NCBI Taxonomy" id="995084"/>
    <lineage>
        <taxon>Bacteria</taxon>
        <taxon>Bacillati</taxon>
        <taxon>Actinomycetota</taxon>
        <taxon>Actinomycetes</taxon>
        <taxon>Streptosporangiales</taxon>
        <taxon>Nocardiopsidaceae</taxon>
        <taxon>Streptomonospora</taxon>
    </lineage>
</organism>
<accession>A0ABW3BG27</accession>
<dbReference type="Proteomes" id="UP001596956">
    <property type="component" value="Unassembled WGS sequence"/>
</dbReference>